<comment type="similarity">
    <text evidence="1">Belongs to the DNA repair enzymes AP/ExoA family.</text>
</comment>
<evidence type="ECO:0000256" key="3">
    <source>
        <dbReference type="ARBA" id="ARBA00022801"/>
    </source>
</evidence>
<proteinExistence type="inferred from homology"/>
<evidence type="ECO:0000256" key="4">
    <source>
        <dbReference type="ARBA" id="ARBA00022842"/>
    </source>
</evidence>
<dbReference type="GO" id="GO:0006281">
    <property type="term" value="P:DNA repair"/>
    <property type="evidence" value="ECO:0007669"/>
    <property type="project" value="InterPro"/>
</dbReference>
<sequence length="266" mass="29314">MKISTCNVNGVRAAARKGLADWLATEAPDVLLLQEVRAEPEITEGILGPQWELLSEPSRIKGRAGVAIAVRRGALSIVDVRHGLDDQESEADSGRWIEATLSAGGESCRLVSAYFHSGEKGTVRQDAKMAHMPRIATRMGELLSEGGKTLVCGDFNIVRSKSDIKNWTPNHNKRAGVLDEEIAFLEEWLDAGWHDVVRELAGEVQGPYSWWSQRGKAFDNDTGWRIDYHFATPAMASAARDFVIGRAPSYDSRFSDHAPVTVSYSF</sequence>
<dbReference type="InterPro" id="IPR005135">
    <property type="entry name" value="Endo/exonuclease/phosphatase"/>
</dbReference>
<dbReference type="GO" id="GO:0008311">
    <property type="term" value="F:double-stranded DNA 3'-5' DNA exonuclease activity"/>
    <property type="evidence" value="ECO:0007669"/>
    <property type="project" value="UniProtKB-EC"/>
</dbReference>
<keyword evidence="10" id="KW-1185">Reference proteome</keyword>
<feature type="binding site" evidence="6">
    <location>
        <position position="7"/>
    </location>
    <ligand>
        <name>Mg(2+)</name>
        <dbReference type="ChEBI" id="CHEBI:18420"/>
        <label>1</label>
    </ligand>
</feature>
<dbReference type="PATRIC" id="fig|888050.3.peg.379"/>
<dbReference type="HOGENOM" id="CLU_027539_3_0_11"/>
<comment type="cofactor">
    <cofactor evidence="6">
        <name>Mg(2+)</name>
        <dbReference type="ChEBI" id="CHEBI:18420"/>
    </cofactor>
    <cofactor evidence="6">
        <name>Mn(2+)</name>
        <dbReference type="ChEBI" id="CHEBI:29035"/>
    </cofactor>
    <text evidence="6">Probably binds two magnesium or manganese ions per subunit.</text>
</comment>
<dbReference type="PANTHER" id="PTHR43250:SF2">
    <property type="entry name" value="EXODEOXYRIBONUCLEASE III"/>
    <property type="match status" value="1"/>
</dbReference>
<dbReference type="EMBL" id="AQHZ01000007">
    <property type="protein sequence ID" value="ENO18721.1"/>
    <property type="molecule type" value="Genomic_DNA"/>
</dbReference>
<evidence type="ECO:0000313" key="9">
    <source>
        <dbReference type="EMBL" id="ENO18721.1"/>
    </source>
</evidence>
<keyword evidence="4 6" id="KW-0460">Magnesium</keyword>
<feature type="active site" description="Proton donor/acceptor" evidence="5">
    <location>
        <position position="154"/>
    </location>
</feature>
<name>N6X4V7_9ACTO</name>
<comment type="caution">
    <text evidence="9">The sequence shown here is derived from an EMBL/GenBank/DDBJ whole genome shotgun (WGS) entry which is preliminary data.</text>
</comment>
<dbReference type="Pfam" id="PF03372">
    <property type="entry name" value="Exo_endo_phos"/>
    <property type="match status" value="1"/>
</dbReference>
<keyword evidence="6" id="KW-0464">Manganese</keyword>
<evidence type="ECO:0000313" key="10">
    <source>
        <dbReference type="Proteomes" id="UP000013015"/>
    </source>
</evidence>
<organism evidence="9 10">
    <name type="scientific">Schaalia cardiffensis F0333</name>
    <dbReference type="NCBI Taxonomy" id="888050"/>
    <lineage>
        <taxon>Bacteria</taxon>
        <taxon>Bacillati</taxon>
        <taxon>Actinomycetota</taxon>
        <taxon>Actinomycetes</taxon>
        <taxon>Actinomycetales</taxon>
        <taxon>Actinomycetaceae</taxon>
        <taxon>Schaalia</taxon>
    </lineage>
</organism>
<keyword evidence="2 6" id="KW-0479">Metal-binding</keyword>
<dbReference type="STRING" id="888050.HMPREF9004_0391"/>
<protein>
    <submittedName>
        <fullName evidence="9">Exodeoxyribonuclease III</fullName>
        <ecNumber evidence="9">3.1.11.2</ecNumber>
    </submittedName>
</protein>
<feature type="binding site" evidence="6">
    <location>
        <position position="257"/>
    </location>
    <ligand>
        <name>Mg(2+)</name>
        <dbReference type="ChEBI" id="CHEBI:18420"/>
        <label>1</label>
    </ligand>
</feature>
<dbReference type="Proteomes" id="UP000013015">
    <property type="component" value="Unassembled WGS sequence"/>
</dbReference>
<feature type="domain" description="Endonuclease/exonuclease/phosphatase" evidence="8">
    <location>
        <begin position="5"/>
        <end position="257"/>
    </location>
</feature>
<dbReference type="GO" id="GO:0046872">
    <property type="term" value="F:metal ion binding"/>
    <property type="evidence" value="ECO:0007669"/>
    <property type="project" value="UniProtKB-KW"/>
</dbReference>
<gene>
    <name evidence="9" type="primary">xth</name>
    <name evidence="9" type="ORF">HMPREF9004_0391</name>
</gene>
<feature type="site" description="Transition state stabilizer" evidence="7">
    <location>
        <position position="156"/>
    </location>
</feature>
<dbReference type="InterPro" id="IPR036691">
    <property type="entry name" value="Endo/exonu/phosph_ase_sf"/>
</dbReference>
<dbReference type="InterPro" id="IPR004808">
    <property type="entry name" value="AP_endonuc_1"/>
</dbReference>
<feature type="binding site" evidence="6">
    <location>
        <position position="35"/>
    </location>
    <ligand>
        <name>Mg(2+)</name>
        <dbReference type="ChEBI" id="CHEBI:18420"/>
        <label>1</label>
    </ligand>
</feature>
<evidence type="ECO:0000256" key="1">
    <source>
        <dbReference type="ARBA" id="ARBA00007092"/>
    </source>
</evidence>
<evidence type="ECO:0000256" key="5">
    <source>
        <dbReference type="PIRSR" id="PIRSR604808-1"/>
    </source>
</evidence>
<feature type="active site" evidence="5">
    <location>
        <position position="114"/>
    </location>
</feature>
<evidence type="ECO:0000256" key="7">
    <source>
        <dbReference type="PIRSR" id="PIRSR604808-3"/>
    </source>
</evidence>
<keyword evidence="3 9" id="KW-0378">Hydrolase</keyword>
<accession>N6X4V7</accession>
<feature type="binding site" evidence="6">
    <location>
        <position position="256"/>
    </location>
    <ligand>
        <name>Mg(2+)</name>
        <dbReference type="ChEBI" id="CHEBI:18420"/>
        <label>1</label>
    </ligand>
</feature>
<dbReference type="AlphaFoldDB" id="N6X4V7"/>
<dbReference type="PANTHER" id="PTHR43250">
    <property type="entry name" value="EXODEOXYRIBONUCLEASE III"/>
    <property type="match status" value="1"/>
</dbReference>
<evidence type="ECO:0000259" key="8">
    <source>
        <dbReference type="Pfam" id="PF03372"/>
    </source>
</evidence>
<dbReference type="InterPro" id="IPR037493">
    <property type="entry name" value="ExoIII-like"/>
</dbReference>
<dbReference type="OrthoDB" id="9803914at2"/>
<dbReference type="Gene3D" id="3.60.10.10">
    <property type="entry name" value="Endonuclease/exonuclease/phosphatase"/>
    <property type="match status" value="1"/>
</dbReference>
<evidence type="ECO:0000256" key="6">
    <source>
        <dbReference type="PIRSR" id="PIRSR604808-2"/>
    </source>
</evidence>
<dbReference type="RefSeq" id="WP_005962122.1">
    <property type="nucleotide sequence ID" value="NZ_CP040505.1"/>
</dbReference>
<dbReference type="PROSITE" id="PS51435">
    <property type="entry name" value="AP_NUCLEASE_F1_4"/>
    <property type="match status" value="1"/>
</dbReference>
<dbReference type="eggNOG" id="COG0708">
    <property type="taxonomic scope" value="Bacteria"/>
</dbReference>
<feature type="site" description="Important for catalytic activity" evidence="7">
    <location>
        <position position="227"/>
    </location>
</feature>
<feature type="active site" description="Proton acceptor" evidence="5">
    <location>
        <position position="257"/>
    </location>
</feature>
<feature type="binding site" evidence="6">
    <location>
        <position position="156"/>
    </location>
    <ligand>
        <name>Mg(2+)</name>
        <dbReference type="ChEBI" id="CHEBI:18420"/>
        <label>1</label>
    </ligand>
</feature>
<feature type="site" description="Interaction with DNA substrate" evidence="7">
    <location>
        <position position="257"/>
    </location>
</feature>
<dbReference type="NCBIfam" id="TIGR00633">
    <property type="entry name" value="xth"/>
    <property type="match status" value="1"/>
</dbReference>
<reference evidence="9 10" key="1">
    <citation type="submission" date="2013-03" db="EMBL/GenBank/DDBJ databases">
        <title>Reference genome for the Human Microbiome Project.</title>
        <authorList>
            <person name="Aqrawi P."/>
            <person name="Ayvaz T."/>
            <person name="Bess C."/>
            <person name="Blankenburg K."/>
            <person name="Coyle M."/>
            <person name="Deng J."/>
            <person name="Forbes L."/>
            <person name="Fowler G."/>
            <person name="Francisco L."/>
            <person name="Fu Q."/>
            <person name="Gibbs R."/>
            <person name="Gross S."/>
            <person name="Gubbala S."/>
            <person name="Hale W."/>
            <person name="Hemphill L."/>
            <person name="Highlander S."/>
            <person name="Hirani K."/>
            <person name="Jackson L."/>
            <person name="Jakkamsetti A."/>
            <person name="Javaid M."/>
            <person name="Jayaseelan J.C."/>
            <person name="Jiang H."/>
            <person name="Joshi V."/>
            <person name="Korchina V."/>
            <person name="Kovar C."/>
            <person name="Lara F."/>
            <person name="Lee S."/>
            <person name="Liu Y."/>
            <person name="Mata R."/>
            <person name="Mathew T."/>
            <person name="Munidasa M."/>
            <person name="Muzny D."/>
            <person name="Nazareth L."/>
            <person name="Ngo R."/>
            <person name="Nguyen L."/>
            <person name="Nguyen N."/>
            <person name="Okwuonu G."/>
            <person name="Ongeri F."/>
            <person name="Palculict T."/>
            <person name="Patil S."/>
            <person name="Petrosino J."/>
            <person name="Pham C."/>
            <person name="Pham P."/>
            <person name="Pu L.-L."/>
            <person name="Qin X."/>
            <person name="Qu J."/>
            <person name="Reid J."/>
            <person name="Ross M."/>
            <person name="Ruth R."/>
            <person name="Saada N."/>
            <person name="San Lucas F."/>
            <person name="Santibanez J."/>
            <person name="Shang Y."/>
            <person name="Simmons D."/>
            <person name="Song X.-Z."/>
            <person name="Tang L.-Y."/>
            <person name="Thornton R."/>
            <person name="Warren J."/>
            <person name="Weissenberger G."/>
            <person name="Wilczek-Boney K."/>
            <person name="Worley K."/>
            <person name="Youmans B."/>
            <person name="Zhang J."/>
            <person name="Zhang L."/>
            <person name="Zhao Z."/>
            <person name="Zhou C."/>
            <person name="Zhu D."/>
            <person name="Zhu Y."/>
        </authorList>
    </citation>
    <scope>NUCLEOTIDE SEQUENCE [LARGE SCALE GENOMIC DNA]</scope>
    <source>
        <strain evidence="9 10">F0333</strain>
    </source>
</reference>
<dbReference type="EC" id="3.1.11.2" evidence="9"/>
<evidence type="ECO:0000256" key="2">
    <source>
        <dbReference type="ARBA" id="ARBA00022723"/>
    </source>
</evidence>
<dbReference type="SUPFAM" id="SSF56219">
    <property type="entry name" value="DNase I-like"/>
    <property type="match status" value="1"/>
</dbReference>
<feature type="binding site" evidence="6">
    <location>
        <position position="154"/>
    </location>
    <ligand>
        <name>Mg(2+)</name>
        <dbReference type="ChEBI" id="CHEBI:18420"/>
        <label>1</label>
    </ligand>
</feature>